<feature type="signal peptide" evidence="1">
    <location>
        <begin position="1"/>
        <end position="17"/>
    </location>
</feature>
<dbReference type="InterPro" id="IPR001254">
    <property type="entry name" value="Trypsin_dom"/>
</dbReference>
<protein>
    <recommendedName>
        <fullName evidence="2">Peptidase S1 domain-containing protein</fullName>
    </recommendedName>
</protein>
<evidence type="ECO:0000313" key="3">
    <source>
        <dbReference type="EMBL" id="KAG8040191.1"/>
    </source>
</evidence>
<reference evidence="3" key="2">
    <citation type="submission" date="2021-04" db="EMBL/GenBank/DDBJ databases">
        <title>Genome-wide patterns of bracovirus chromosomal integration into multiple host tissues during parasitism.</title>
        <authorList>
            <person name="Chebbi M.A.C."/>
        </authorList>
    </citation>
    <scope>NUCLEOTIDE SEQUENCE</scope>
    <source>
        <tissue evidence="3">Whole body</tissue>
    </source>
</reference>
<gene>
    <name evidence="3" type="ORF">G9C98_000761</name>
</gene>
<feature type="domain" description="Peptidase S1" evidence="2">
    <location>
        <begin position="62"/>
        <end position="225"/>
    </location>
</feature>
<dbReference type="AlphaFoldDB" id="A0A8J5RFF3"/>
<dbReference type="GO" id="GO:0006508">
    <property type="term" value="P:proteolysis"/>
    <property type="evidence" value="ECO:0007669"/>
    <property type="project" value="InterPro"/>
</dbReference>
<proteinExistence type="predicted"/>
<sequence length="242" mass="26636">MPAKILIISALLALAAAQGFDDLEQHAEYPSFGPNKSTNYRWGTIKNIGTAFRTSVIVTEEKTSNYHGCVGVPVSKKHVLISRACHLNLDKKLVTVASGAVNWDQENSFRDVAKVEPLGENLLLVILKNEIEDGIVVYDLPKEKLQRGATYLSFGWSPLCTPVAKIAKQTFKKELLIVDDENCRITDDHHACGEEVSRKVGAGSPVIRGITVYGFTDFQCSKKGSIDEVFPFVNSIRTLIAN</sequence>
<dbReference type="EMBL" id="JAAOIC020000023">
    <property type="protein sequence ID" value="KAG8040191.1"/>
    <property type="molecule type" value="Genomic_DNA"/>
</dbReference>
<evidence type="ECO:0000256" key="1">
    <source>
        <dbReference type="SAM" id="SignalP"/>
    </source>
</evidence>
<dbReference type="GO" id="GO:0004252">
    <property type="term" value="F:serine-type endopeptidase activity"/>
    <property type="evidence" value="ECO:0007669"/>
    <property type="project" value="InterPro"/>
</dbReference>
<dbReference type="Proteomes" id="UP000729913">
    <property type="component" value="Unassembled WGS sequence"/>
</dbReference>
<keyword evidence="1" id="KW-0732">Signal</keyword>
<name>A0A8J5RFF3_9HYME</name>
<evidence type="ECO:0000313" key="4">
    <source>
        <dbReference type="Proteomes" id="UP000729913"/>
    </source>
</evidence>
<comment type="caution">
    <text evidence="3">The sequence shown here is derived from an EMBL/GenBank/DDBJ whole genome shotgun (WGS) entry which is preliminary data.</text>
</comment>
<dbReference type="Pfam" id="PF00089">
    <property type="entry name" value="Trypsin"/>
    <property type="match status" value="1"/>
</dbReference>
<feature type="chain" id="PRO_5035270211" description="Peptidase S1 domain-containing protein" evidence="1">
    <location>
        <begin position="18"/>
        <end position="242"/>
    </location>
</feature>
<organism evidence="3 4">
    <name type="scientific">Cotesia typhae</name>
    <dbReference type="NCBI Taxonomy" id="2053667"/>
    <lineage>
        <taxon>Eukaryota</taxon>
        <taxon>Metazoa</taxon>
        <taxon>Ecdysozoa</taxon>
        <taxon>Arthropoda</taxon>
        <taxon>Hexapoda</taxon>
        <taxon>Insecta</taxon>
        <taxon>Pterygota</taxon>
        <taxon>Neoptera</taxon>
        <taxon>Endopterygota</taxon>
        <taxon>Hymenoptera</taxon>
        <taxon>Apocrita</taxon>
        <taxon>Ichneumonoidea</taxon>
        <taxon>Braconidae</taxon>
        <taxon>Microgastrinae</taxon>
        <taxon>Cotesia</taxon>
    </lineage>
</organism>
<dbReference type="OrthoDB" id="7674490at2759"/>
<reference evidence="3" key="1">
    <citation type="submission" date="2020-03" db="EMBL/GenBank/DDBJ databases">
        <authorList>
            <person name="Chebbi M.A."/>
            <person name="Drezen J.M."/>
        </authorList>
    </citation>
    <scope>NUCLEOTIDE SEQUENCE</scope>
    <source>
        <tissue evidence="3">Whole body</tissue>
    </source>
</reference>
<keyword evidence="4" id="KW-1185">Reference proteome</keyword>
<evidence type="ECO:0000259" key="2">
    <source>
        <dbReference type="Pfam" id="PF00089"/>
    </source>
</evidence>
<accession>A0A8J5RFF3</accession>